<reference evidence="2" key="1">
    <citation type="submission" date="2000-12" db="EMBL/GenBank/DDBJ databases">
        <title>Oryza sativa nipponbare(GA3) genomic DNA, chromosome 6, BAC clone:OSJNBa0035I03.</title>
        <authorList>
            <person name="Sasaki T."/>
            <person name="Matsumoto T."/>
            <person name="Yamamoto K."/>
        </authorList>
    </citation>
    <scope>NUCLEOTIDE SEQUENCE</scope>
</reference>
<dbReference type="AlphaFoldDB" id="Q8H605"/>
<feature type="region of interest" description="Disordered" evidence="1">
    <location>
        <begin position="21"/>
        <end position="55"/>
    </location>
</feature>
<organism evidence="2 4">
    <name type="scientific">Oryza sativa subsp. japonica</name>
    <name type="common">Rice</name>
    <dbReference type="NCBI Taxonomy" id="39947"/>
    <lineage>
        <taxon>Eukaryota</taxon>
        <taxon>Viridiplantae</taxon>
        <taxon>Streptophyta</taxon>
        <taxon>Embryophyta</taxon>
        <taxon>Tracheophyta</taxon>
        <taxon>Spermatophyta</taxon>
        <taxon>Magnoliopsida</taxon>
        <taxon>Liliopsida</taxon>
        <taxon>Poales</taxon>
        <taxon>Poaceae</taxon>
        <taxon>BOP clade</taxon>
        <taxon>Oryzoideae</taxon>
        <taxon>Oryzeae</taxon>
        <taxon>Oryzinae</taxon>
        <taxon>Oryza</taxon>
        <taxon>Oryza sativa</taxon>
    </lineage>
</organism>
<reference evidence="4" key="4">
    <citation type="journal article" date="2008" name="Nucleic Acids Res.">
        <title>The rice annotation project database (RAP-DB): 2008 update.</title>
        <authorList>
            <consortium name="The rice annotation project (RAP)"/>
        </authorList>
    </citation>
    <scope>GENOME REANNOTATION</scope>
    <source>
        <strain evidence="4">cv. Nipponbare</strain>
    </source>
</reference>
<reference evidence="4" key="3">
    <citation type="journal article" date="2005" name="Nature">
        <title>The map-based sequence of the rice genome.</title>
        <authorList>
            <consortium name="International rice genome sequencing project (IRGSP)"/>
            <person name="Matsumoto T."/>
            <person name="Wu J."/>
            <person name="Kanamori H."/>
            <person name="Katayose Y."/>
            <person name="Fujisawa M."/>
            <person name="Namiki N."/>
            <person name="Mizuno H."/>
            <person name="Yamamoto K."/>
            <person name="Antonio B.A."/>
            <person name="Baba T."/>
            <person name="Sakata K."/>
            <person name="Nagamura Y."/>
            <person name="Aoki H."/>
            <person name="Arikawa K."/>
            <person name="Arita K."/>
            <person name="Bito T."/>
            <person name="Chiden Y."/>
            <person name="Fujitsuka N."/>
            <person name="Fukunaka R."/>
            <person name="Hamada M."/>
            <person name="Harada C."/>
            <person name="Hayashi A."/>
            <person name="Hijishita S."/>
            <person name="Honda M."/>
            <person name="Hosokawa S."/>
            <person name="Ichikawa Y."/>
            <person name="Idonuma A."/>
            <person name="Iijima M."/>
            <person name="Ikeda M."/>
            <person name="Ikeno M."/>
            <person name="Ito K."/>
            <person name="Ito S."/>
            <person name="Ito T."/>
            <person name="Ito Y."/>
            <person name="Ito Y."/>
            <person name="Iwabuchi A."/>
            <person name="Kamiya K."/>
            <person name="Karasawa W."/>
            <person name="Kurita K."/>
            <person name="Katagiri S."/>
            <person name="Kikuta A."/>
            <person name="Kobayashi H."/>
            <person name="Kobayashi N."/>
            <person name="Machita K."/>
            <person name="Maehara T."/>
            <person name="Masukawa M."/>
            <person name="Mizubayashi T."/>
            <person name="Mukai Y."/>
            <person name="Nagasaki H."/>
            <person name="Nagata Y."/>
            <person name="Naito S."/>
            <person name="Nakashima M."/>
            <person name="Nakama Y."/>
            <person name="Nakamichi Y."/>
            <person name="Nakamura M."/>
            <person name="Meguro A."/>
            <person name="Negishi M."/>
            <person name="Ohta I."/>
            <person name="Ohta T."/>
            <person name="Okamoto M."/>
            <person name="Ono N."/>
            <person name="Saji S."/>
            <person name="Sakaguchi M."/>
            <person name="Sakai K."/>
            <person name="Shibata M."/>
            <person name="Shimokawa T."/>
            <person name="Song J."/>
            <person name="Takazaki Y."/>
            <person name="Terasawa K."/>
            <person name="Tsugane M."/>
            <person name="Tsuji K."/>
            <person name="Ueda S."/>
            <person name="Waki K."/>
            <person name="Yamagata H."/>
            <person name="Yamamoto M."/>
            <person name="Yamamoto S."/>
            <person name="Yamane H."/>
            <person name="Yoshiki S."/>
            <person name="Yoshihara R."/>
            <person name="Yukawa K."/>
            <person name="Zhong H."/>
            <person name="Yano M."/>
            <person name="Yuan Q."/>
            <person name="Ouyang S."/>
            <person name="Liu J."/>
            <person name="Jones K.M."/>
            <person name="Gansberger K."/>
            <person name="Moffat K."/>
            <person name="Hill J."/>
            <person name="Bera J."/>
            <person name="Fadrosh D."/>
            <person name="Jin S."/>
            <person name="Johri S."/>
            <person name="Kim M."/>
            <person name="Overton L."/>
            <person name="Reardon M."/>
            <person name="Tsitrin T."/>
            <person name="Vuong H."/>
            <person name="Weaver B."/>
            <person name="Ciecko A."/>
            <person name="Tallon L."/>
            <person name="Jackson J."/>
            <person name="Pai G."/>
            <person name="Aken S.V."/>
            <person name="Utterback T."/>
            <person name="Reidmuller S."/>
            <person name="Feldblyum T."/>
            <person name="Hsiao J."/>
            <person name="Zismann V."/>
            <person name="Iobst S."/>
            <person name="de Vazeille A.R."/>
            <person name="Buell C.R."/>
            <person name="Ying K."/>
            <person name="Li Y."/>
            <person name="Lu T."/>
            <person name="Huang Y."/>
            <person name="Zhao Q."/>
            <person name="Feng Q."/>
            <person name="Zhang L."/>
            <person name="Zhu J."/>
            <person name="Weng Q."/>
            <person name="Mu J."/>
            <person name="Lu Y."/>
            <person name="Fan D."/>
            <person name="Liu Y."/>
            <person name="Guan J."/>
            <person name="Zhang Y."/>
            <person name="Yu S."/>
            <person name="Liu X."/>
            <person name="Zhang Y."/>
            <person name="Hong G."/>
            <person name="Han B."/>
            <person name="Choisne N."/>
            <person name="Demange N."/>
            <person name="Orjeda G."/>
            <person name="Samain S."/>
            <person name="Cattolico L."/>
            <person name="Pelletier E."/>
            <person name="Couloux A."/>
            <person name="Segurens B."/>
            <person name="Wincker P."/>
            <person name="D'Hont A."/>
            <person name="Scarpelli C."/>
            <person name="Weissenbach J."/>
            <person name="Salanoubat M."/>
            <person name="Quetier F."/>
            <person name="Yu Y."/>
            <person name="Kim H.R."/>
            <person name="Rambo T."/>
            <person name="Currie J."/>
            <person name="Collura K."/>
            <person name="Luo M."/>
            <person name="Yang T."/>
            <person name="Ammiraju J.S.S."/>
            <person name="Engler F."/>
            <person name="Soderlund C."/>
            <person name="Wing R.A."/>
            <person name="Palmer L.E."/>
            <person name="de la Bastide M."/>
            <person name="Spiegel L."/>
            <person name="Nascimento L."/>
            <person name="Zutavern T."/>
            <person name="O'Shaughnessy A."/>
            <person name="Dike S."/>
            <person name="Dedhia N."/>
            <person name="Preston R."/>
            <person name="Balija V."/>
            <person name="McCombie W.R."/>
            <person name="Chow T."/>
            <person name="Chen H."/>
            <person name="Chung M."/>
            <person name="Chen C."/>
            <person name="Shaw J."/>
            <person name="Wu H."/>
            <person name="Hsiao K."/>
            <person name="Chao Y."/>
            <person name="Chu M."/>
            <person name="Cheng C."/>
            <person name="Hour A."/>
            <person name="Lee P."/>
            <person name="Lin S."/>
            <person name="Lin Y."/>
            <person name="Liou J."/>
            <person name="Liu S."/>
            <person name="Hsing Y."/>
            <person name="Raghuvanshi S."/>
            <person name="Mohanty A."/>
            <person name="Bharti A.K."/>
            <person name="Gaur A."/>
            <person name="Gupta V."/>
            <person name="Kumar D."/>
            <person name="Ravi V."/>
            <person name="Vij S."/>
            <person name="Kapur A."/>
            <person name="Khurana P."/>
            <person name="Khurana P."/>
            <person name="Khurana J.P."/>
            <person name="Tyagi A.K."/>
            <person name="Gaikwad K."/>
            <person name="Singh A."/>
            <person name="Dalal V."/>
            <person name="Srivastava S."/>
            <person name="Dixit A."/>
            <person name="Pal A.K."/>
            <person name="Ghazi I.A."/>
            <person name="Yadav M."/>
            <person name="Pandit A."/>
            <person name="Bhargava A."/>
            <person name="Sureshbabu K."/>
            <person name="Batra K."/>
            <person name="Sharma T.R."/>
            <person name="Mohapatra T."/>
            <person name="Singh N.K."/>
            <person name="Messing J."/>
            <person name="Nelson A.B."/>
            <person name="Fuks G."/>
            <person name="Kavchok S."/>
            <person name="Keizer G."/>
            <person name="Linton E."/>
            <person name="Llaca V."/>
            <person name="Song R."/>
            <person name="Tanyolac B."/>
            <person name="Young S."/>
            <person name="Ho-Il K."/>
            <person name="Hahn J.H."/>
            <person name="Sangsakoo G."/>
            <person name="Vanavichit A."/>
            <person name="de Mattos Luiz.A.T."/>
            <person name="Zimmer P.D."/>
            <person name="Malone G."/>
            <person name="Dellagostin O."/>
            <person name="de Oliveira A.C."/>
            <person name="Bevan M."/>
            <person name="Bancroft I."/>
            <person name="Minx P."/>
            <person name="Cordum H."/>
            <person name="Wilson R."/>
            <person name="Cheng Z."/>
            <person name="Jin W."/>
            <person name="Jiang J."/>
            <person name="Leong S.A."/>
            <person name="Iwama H."/>
            <person name="Gojobori T."/>
            <person name="Itoh T."/>
            <person name="Niimura Y."/>
            <person name="Fujii Y."/>
            <person name="Habara T."/>
            <person name="Sakai H."/>
            <person name="Sato Y."/>
            <person name="Wilson G."/>
            <person name="Kumar K."/>
            <person name="McCouch S."/>
            <person name="Juretic N."/>
            <person name="Hoen D."/>
            <person name="Wright S."/>
            <person name="Bruskiewich R."/>
            <person name="Bureau T."/>
            <person name="Miyao A."/>
            <person name="Hirochika H."/>
            <person name="Nishikawa T."/>
            <person name="Kadowaki K."/>
            <person name="Sugiura M."/>
            <person name="Burr B."/>
            <person name="Sasaki T."/>
        </authorList>
    </citation>
    <scope>NUCLEOTIDE SEQUENCE [LARGE SCALE GENOMIC DNA]</scope>
    <source>
        <strain evidence="4">cv. Nipponbare</strain>
    </source>
</reference>
<proteinExistence type="predicted"/>
<accession>Q8H605</accession>
<evidence type="ECO:0000313" key="3">
    <source>
        <dbReference type="EMBL" id="BAD72556.1"/>
    </source>
</evidence>
<dbReference type="EMBL" id="AP003019">
    <property type="protein sequence ID" value="BAC22248.1"/>
    <property type="molecule type" value="Genomic_DNA"/>
</dbReference>
<name>Q8H605_ORYSJ</name>
<gene>
    <name evidence="2" type="ORF">OSJNBa0035I03.25</name>
    <name evidence="3" type="ORF">OSJNBb0019L07.7</name>
</gene>
<evidence type="ECO:0000313" key="4">
    <source>
        <dbReference type="Proteomes" id="UP000000763"/>
    </source>
</evidence>
<dbReference type="Proteomes" id="UP000000763">
    <property type="component" value="Chromosome 6"/>
</dbReference>
<evidence type="ECO:0000256" key="1">
    <source>
        <dbReference type="SAM" id="MobiDB-lite"/>
    </source>
</evidence>
<evidence type="ECO:0000313" key="2">
    <source>
        <dbReference type="EMBL" id="BAC22248.1"/>
    </source>
</evidence>
<protein>
    <submittedName>
        <fullName evidence="2">Uncharacterized protein</fullName>
    </submittedName>
</protein>
<dbReference type="EMBL" id="AP007257">
    <property type="protein sequence ID" value="BAD72556.1"/>
    <property type="molecule type" value="Genomic_DNA"/>
</dbReference>
<reference evidence="3" key="2">
    <citation type="submission" date="2004-09" db="EMBL/GenBank/DDBJ databases">
        <title>Oryza sativa nipponbare(GA3) genomic DNA, chromosome 6, BAC clone:OSJNBb0019L07.</title>
        <authorList>
            <person name="Sasaki T."/>
            <person name="Matsumoto T."/>
            <person name="Fujisawa M."/>
        </authorList>
    </citation>
    <scope>NUCLEOTIDE SEQUENCE</scope>
</reference>
<sequence length="55" mass="6342">MGHPYLRAGPARPNYLWAMPGREAQPMSRPRPARSADRTVPAQWLLNGEERKRED</sequence>